<keyword evidence="2" id="KW-0012">Acyltransferase</keyword>
<dbReference type="InterPro" id="IPR016181">
    <property type="entry name" value="Acyl_CoA_acyltransferase"/>
</dbReference>
<dbReference type="Pfam" id="PF13673">
    <property type="entry name" value="Acetyltransf_10"/>
    <property type="match status" value="1"/>
</dbReference>
<dbReference type="PROSITE" id="PS51186">
    <property type="entry name" value="GNAT"/>
    <property type="match status" value="1"/>
</dbReference>
<dbReference type="EMBL" id="JAVAMP010000002">
    <property type="protein sequence ID" value="MDP5274197.1"/>
    <property type="molecule type" value="Genomic_DNA"/>
</dbReference>
<name>A0ABT9IY00_9BACL</name>
<dbReference type="PANTHER" id="PTHR43451">
    <property type="entry name" value="ACETYLTRANSFERASE (GNAT) FAMILY PROTEIN"/>
    <property type="match status" value="1"/>
</dbReference>
<dbReference type="CDD" id="cd04301">
    <property type="entry name" value="NAT_SF"/>
    <property type="match status" value="1"/>
</dbReference>
<evidence type="ECO:0000259" key="1">
    <source>
        <dbReference type="PROSITE" id="PS51186"/>
    </source>
</evidence>
<proteinExistence type="predicted"/>
<dbReference type="EC" id="2.3.1.-" evidence="2"/>
<dbReference type="Proteomes" id="UP001231941">
    <property type="component" value="Unassembled WGS sequence"/>
</dbReference>
<dbReference type="InterPro" id="IPR000182">
    <property type="entry name" value="GNAT_dom"/>
</dbReference>
<comment type="caution">
    <text evidence="2">The sequence shown here is derived from an EMBL/GenBank/DDBJ whole genome shotgun (WGS) entry which is preliminary data.</text>
</comment>
<feature type="domain" description="N-acetyltransferase" evidence="1">
    <location>
        <begin position="1"/>
        <end position="156"/>
    </location>
</feature>
<keyword evidence="3" id="KW-1185">Reference proteome</keyword>
<gene>
    <name evidence="2" type="ORF">Q5Y73_08765</name>
</gene>
<keyword evidence="2" id="KW-0808">Transferase</keyword>
<dbReference type="Gene3D" id="3.40.630.30">
    <property type="match status" value="1"/>
</dbReference>
<accession>A0ABT9IY00</accession>
<dbReference type="PANTHER" id="PTHR43451:SF1">
    <property type="entry name" value="ACETYLTRANSFERASE"/>
    <property type="match status" value="1"/>
</dbReference>
<organism evidence="2 3">
    <name type="scientific">Chengkuizengella axinellae</name>
    <dbReference type="NCBI Taxonomy" id="3064388"/>
    <lineage>
        <taxon>Bacteria</taxon>
        <taxon>Bacillati</taxon>
        <taxon>Bacillota</taxon>
        <taxon>Bacilli</taxon>
        <taxon>Bacillales</taxon>
        <taxon>Paenibacillaceae</taxon>
        <taxon>Chengkuizengella</taxon>
    </lineage>
</organism>
<reference evidence="2 3" key="1">
    <citation type="submission" date="2023-08" db="EMBL/GenBank/DDBJ databases">
        <authorList>
            <person name="Park J.-S."/>
        </authorList>
    </citation>
    <scope>NUCLEOTIDE SEQUENCE [LARGE SCALE GENOMIC DNA]</scope>
    <source>
        <strain evidence="2 3">2205SS18-9</strain>
    </source>
</reference>
<protein>
    <submittedName>
        <fullName evidence="2">GNAT family N-acetyltransferase</fullName>
        <ecNumber evidence="2">2.3.1.-</ecNumber>
    </submittedName>
</protein>
<dbReference type="InterPro" id="IPR052564">
    <property type="entry name" value="N-acetyltrans/Recomb-assoc"/>
</dbReference>
<evidence type="ECO:0000313" key="3">
    <source>
        <dbReference type="Proteomes" id="UP001231941"/>
    </source>
</evidence>
<dbReference type="GO" id="GO:0016746">
    <property type="term" value="F:acyltransferase activity"/>
    <property type="evidence" value="ECO:0007669"/>
    <property type="project" value="UniProtKB-KW"/>
</dbReference>
<evidence type="ECO:0000313" key="2">
    <source>
        <dbReference type="EMBL" id="MDP5274197.1"/>
    </source>
</evidence>
<dbReference type="SUPFAM" id="SSF55729">
    <property type="entry name" value="Acyl-CoA N-acyltransferases (Nat)"/>
    <property type="match status" value="1"/>
</dbReference>
<dbReference type="RefSeq" id="WP_305991638.1">
    <property type="nucleotide sequence ID" value="NZ_JAVAMP010000002.1"/>
</dbReference>
<sequence length="156" mass="18060">MKIEKYKETDINGIISLFYDTVHSVNAQDYSQEQLDVWAPKTDKESKLEIWKSSLNQNISYVAKINDTVVCFSDLTITGHLYRLYVHKNEQGKGIASALVDILEVEAKRRKIEEVDTEASITAKPFFERRGYVVIKSQTVERNHVELTNYKMVKKL</sequence>